<dbReference type="EMBL" id="JAOYFB010000003">
    <property type="protein sequence ID" value="KAK4010058.1"/>
    <property type="molecule type" value="Genomic_DNA"/>
</dbReference>
<evidence type="ECO:0000313" key="2">
    <source>
        <dbReference type="EMBL" id="KAK4010058.1"/>
    </source>
</evidence>
<proteinExistence type="predicted"/>
<organism evidence="2 3">
    <name type="scientific">Daphnia magna</name>
    <dbReference type="NCBI Taxonomy" id="35525"/>
    <lineage>
        <taxon>Eukaryota</taxon>
        <taxon>Metazoa</taxon>
        <taxon>Ecdysozoa</taxon>
        <taxon>Arthropoda</taxon>
        <taxon>Crustacea</taxon>
        <taxon>Branchiopoda</taxon>
        <taxon>Diplostraca</taxon>
        <taxon>Cladocera</taxon>
        <taxon>Anomopoda</taxon>
        <taxon>Daphniidae</taxon>
        <taxon>Daphnia</taxon>
    </lineage>
</organism>
<evidence type="ECO:0000256" key="1">
    <source>
        <dbReference type="SAM" id="MobiDB-lite"/>
    </source>
</evidence>
<feature type="compositionally biased region" description="Low complexity" evidence="1">
    <location>
        <begin position="16"/>
        <end position="27"/>
    </location>
</feature>
<keyword evidence="3" id="KW-1185">Reference proteome</keyword>
<feature type="compositionally biased region" description="Basic and acidic residues" evidence="1">
    <location>
        <begin position="63"/>
        <end position="72"/>
    </location>
</feature>
<feature type="region of interest" description="Disordered" evidence="1">
    <location>
        <begin position="1"/>
        <end position="72"/>
    </location>
</feature>
<evidence type="ECO:0000313" key="3">
    <source>
        <dbReference type="Proteomes" id="UP001234178"/>
    </source>
</evidence>
<protein>
    <submittedName>
        <fullName evidence="2">Uncharacterized protein</fullName>
    </submittedName>
</protein>
<gene>
    <name evidence="2" type="ORF">OUZ56_019202</name>
</gene>
<accession>A0ABQ9ZBQ2</accession>
<reference evidence="2 3" key="1">
    <citation type="journal article" date="2023" name="Nucleic Acids Res.">
        <title>The hologenome of Daphnia magna reveals possible DNA methylation and microbiome-mediated evolution of the host genome.</title>
        <authorList>
            <person name="Chaturvedi A."/>
            <person name="Li X."/>
            <person name="Dhandapani V."/>
            <person name="Marshall H."/>
            <person name="Kissane S."/>
            <person name="Cuenca-Cambronero M."/>
            <person name="Asole G."/>
            <person name="Calvet F."/>
            <person name="Ruiz-Romero M."/>
            <person name="Marangio P."/>
            <person name="Guigo R."/>
            <person name="Rago D."/>
            <person name="Mirbahai L."/>
            <person name="Eastwood N."/>
            <person name="Colbourne J.K."/>
            <person name="Zhou J."/>
            <person name="Mallon E."/>
            <person name="Orsini L."/>
        </authorList>
    </citation>
    <scope>NUCLEOTIDE SEQUENCE [LARGE SCALE GENOMIC DNA]</scope>
    <source>
        <strain evidence="2">LRV0_1</strain>
    </source>
</reference>
<name>A0ABQ9ZBQ2_9CRUS</name>
<dbReference type="Proteomes" id="UP001234178">
    <property type="component" value="Unassembled WGS sequence"/>
</dbReference>
<sequence length="72" mass="7541">MSSGRKRQHRARHIRPPSSSLSYSGPGNDDTRSPGSVGGTPGPLSAAPPLSQQSVDNVSEAVGDDRCQRVID</sequence>
<feature type="compositionally biased region" description="Basic residues" evidence="1">
    <location>
        <begin position="1"/>
        <end position="15"/>
    </location>
</feature>
<comment type="caution">
    <text evidence="2">The sequence shown here is derived from an EMBL/GenBank/DDBJ whole genome shotgun (WGS) entry which is preliminary data.</text>
</comment>